<gene>
    <name evidence="2" type="ORF">CYLTODRAFT_489867</name>
</gene>
<dbReference type="Pfam" id="PF01965">
    <property type="entry name" value="DJ-1_PfpI"/>
    <property type="match status" value="1"/>
</dbReference>
<dbReference type="EMBL" id="KN880505">
    <property type="protein sequence ID" value="KIY68297.1"/>
    <property type="molecule type" value="Genomic_DNA"/>
</dbReference>
<accession>A0A0D7BCP9</accession>
<keyword evidence="3" id="KW-1185">Reference proteome</keyword>
<name>A0A0D7BCP9_9AGAR</name>
<keyword evidence="2" id="KW-0808">Transferase</keyword>
<dbReference type="Proteomes" id="UP000054007">
    <property type="component" value="Unassembled WGS sequence"/>
</dbReference>
<protein>
    <submittedName>
        <fullName evidence="2">Class I glutamine amidotransferase-like protein</fullName>
    </submittedName>
</protein>
<keyword evidence="2" id="KW-0315">Glutamine amidotransferase</keyword>
<reference evidence="2 3" key="1">
    <citation type="journal article" date="2015" name="Fungal Genet. Biol.">
        <title>Evolution of novel wood decay mechanisms in Agaricales revealed by the genome sequences of Fistulina hepatica and Cylindrobasidium torrendii.</title>
        <authorList>
            <person name="Floudas D."/>
            <person name="Held B.W."/>
            <person name="Riley R."/>
            <person name="Nagy L.G."/>
            <person name="Koehler G."/>
            <person name="Ransdell A.S."/>
            <person name="Younus H."/>
            <person name="Chow J."/>
            <person name="Chiniquy J."/>
            <person name="Lipzen A."/>
            <person name="Tritt A."/>
            <person name="Sun H."/>
            <person name="Haridas S."/>
            <person name="LaButti K."/>
            <person name="Ohm R.A."/>
            <person name="Kues U."/>
            <person name="Blanchette R.A."/>
            <person name="Grigoriev I.V."/>
            <person name="Minto R.E."/>
            <person name="Hibbett D.S."/>
        </authorList>
    </citation>
    <scope>NUCLEOTIDE SEQUENCE [LARGE SCALE GENOMIC DNA]</scope>
    <source>
        <strain evidence="2 3">FP15055 ss-10</strain>
    </source>
</reference>
<dbReference type="PANTHER" id="PTHR43130">
    <property type="entry name" value="ARAC-FAMILY TRANSCRIPTIONAL REGULATOR"/>
    <property type="match status" value="1"/>
</dbReference>
<dbReference type="InterPro" id="IPR002818">
    <property type="entry name" value="DJ-1/PfpI"/>
</dbReference>
<evidence type="ECO:0000313" key="2">
    <source>
        <dbReference type="EMBL" id="KIY68297.1"/>
    </source>
</evidence>
<dbReference type="STRING" id="1314674.A0A0D7BCP9"/>
<dbReference type="PANTHER" id="PTHR43130:SF15">
    <property type="entry name" value="THIJ_PFPI FAMILY PROTEIN (AFU_ORTHOLOGUE AFUA_5G14240)"/>
    <property type="match status" value="1"/>
</dbReference>
<organism evidence="2 3">
    <name type="scientific">Cylindrobasidium torrendii FP15055 ss-10</name>
    <dbReference type="NCBI Taxonomy" id="1314674"/>
    <lineage>
        <taxon>Eukaryota</taxon>
        <taxon>Fungi</taxon>
        <taxon>Dikarya</taxon>
        <taxon>Basidiomycota</taxon>
        <taxon>Agaricomycotina</taxon>
        <taxon>Agaricomycetes</taxon>
        <taxon>Agaricomycetidae</taxon>
        <taxon>Agaricales</taxon>
        <taxon>Marasmiineae</taxon>
        <taxon>Physalacriaceae</taxon>
        <taxon>Cylindrobasidium</taxon>
    </lineage>
</organism>
<sequence length="237" mass="25491">MASTATTSPTKLSVAFCICNGVTLSDFIPPSEILASLNMADMPIFPAEFKDAMKYRVSFDFLAPTMEAVASVPGLGPRISPTQTYQGALDAGTQYDILWVPAGPMSDPVTGEDLTPKSEVDFLAAQAPGAKYVMSVCAGSAILAKAGVLDGKRATTNKWLYRVIEKESPKVNWVADARWVIDGNIWTSSGVSAGSDMALAFLEHLVGREVAQYVRGIIEVIEHTQTEDPFAKFHKLV</sequence>
<dbReference type="InterPro" id="IPR029062">
    <property type="entry name" value="Class_I_gatase-like"/>
</dbReference>
<evidence type="ECO:0000313" key="3">
    <source>
        <dbReference type="Proteomes" id="UP000054007"/>
    </source>
</evidence>
<dbReference type="OrthoDB" id="543156at2759"/>
<dbReference type="AlphaFoldDB" id="A0A0D7BCP9"/>
<dbReference type="CDD" id="cd03139">
    <property type="entry name" value="GATase1_PfpI_2"/>
    <property type="match status" value="1"/>
</dbReference>
<dbReference type="GO" id="GO:0016740">
    <property type="term" value="F:transferase activity"/>
    <property type="evidence" value="ECO:0007669"/>
    <property type="project" value="UniProtKB-KW"/>
</dbReference>
<proteinExistence type="predicted"/>
<dbReference type="Gene3D" id="3.40.50.880">
    <property type="match status" value="1"/>
</dbReference>
<feature type="domain" description="DJ-1/PfpI" evidence="1">
    <location>
        <begin position="13"/>
        <end position="203"/>
    </location>
</feature>
<dbReference type="InterPro" id="IPR052158">
    <property type="entry name" value="INH-QAR"/>
</dbReference>
<evidence type="ECO:0000259" key="1">
    <source>
        <dbReference type="Pfam" id="PF01965"/>
    </source>
</evidence>
<dbReference type="SUPFAM" id="SSF52317">
    <property type="entry name" value="Class I glutamine amidotransferase-like"/>
    <property type="match status" value="1"/>
</dbReference>